<evidence type="ECO:0000259" key="1">
    <source>
        <dbReference type="Pfam" id="PF02464"/>
    </source>
</evidence>
<keyword evidence="3" id="KW-1185">Reference proteome</keyword>
<protein>
    <submittedName>
        <fullName evidence="2">Competence protein ComA</fullName>
    </submittedName>
</protein>
<evidence type="ECO:0000313" key="2">
    <source>
        <dbReference type="EMBL" id="OFV68140.1"/>
    </source>
</evidence>
<evidence type="ECO:0000313" key="3">
    <source>
        <dbReference type="Proteomes" id="UP000186940"/>
    </source>
</evidence>
<dbReference type="Proteomes" id="UP000186940">
    <property type="component" value="Unassembled WGS sequence"/>
</dbReference>
<name>A0A1F2P9T0_9EURY</name>
<dbReference type="AlphaFoldDB" id="A0A1F2P9T0"/>
<dbReference type="NCBIfam" id="TIGR00199">
    <property type="entry name" value="PncC_domain"/>
    <property type="match status" value="1"/>
</dbReference>
<proteinExistence type="predicted"/>
<dbReference type="InterPro" id="IPR008136">
    <property type="entry name" value="CinA_C"/>
</dbReference>
<organism evidence="2 3">
    <name type="scientific">Candidatus Syntropharchaeum caldarium</name>
    <dbReference type="NCBI Taxonomy" id="1838285"/>
    <lineage>
        <taxon>Archaea</taxon>
        <taxon>Methanobacteriati</taxon>
        <taxon>Methanobacteriota</taxon>
        <taxon>Stenosarchaea group</taxon>
        <taxon>Methanomicrobia</taxon>
        <taxon>Methanosarcinales</taxon>
        <taxon>ANME-2 cluster</taxon>
        <taxon>Candidatus Syntropharchaeum</taxon>
    </lineage>
</organism>
<reference evidence="2" key="1">
    <citation type="submission" date="2016-05" db="EMBL/GenBank/DDBJ databases">
        <title>Microbial consortia oxidize butane by reversing methanogenesis.</title>
        <authorList>
            <person name="Laso-Perez R."/>
            <person name="Richter M."/>
            <person name="Wegener G."/>
            <person name="Musat F."/>
        </authorList>
    </citation>
    <scope>NUCLEOTIDE SEQUENCE [LARGE SCALE GENOMIC DNA]</scope>
    <source>
        <strain evidence="2">BOX2</strain>
    </source>
</reference>
<dbReference type="Gene3D" id="3.90.950.20">
    <property type="entry name" value="CinA-like"/>
    <property type="match status" value="1"/>
</dbReference>
<gene>
    <name evidence="2" type="ORF">SCAL_000780</name>
</gene>
<sequence length="157" mass="16765">MIEEAIGDLLSEKKLKLTVAESCTGGLISYRITSVPGSSDYFLGAYVTYSNELKKKIIGVKDTTLERYGAVSSECALEMAEGAKAVSEADVSIGVTGIAGPGGATPVKPVGLVYIAIVTEDQRIVKTYHFTGDRKSNREMTAETALKMLYEVLSGMK</sequence>
<dbReference type="STRING" id="1838285.SCAL_000780"/>
<dbReference type="Pfam" id="PF02464">
    <property type="entry name" value="CinA"/>
    <property type="match status" value="1"/>
</dbReference>
<dbReference type="SUPFAM" id="SSF142433">
    <property type="entry name" value="CinA-like"/>
    <property type="match status" value="1"/>
</dbReference>
<accession>A0A1F2P9T0</accession>
<dbReference type="EMBL" id="LYOS01000002">
    <property type="protein sequence ID" value="OFV68140.1"/>
    <property type="molecule type" value="Genomic_DNA"/>
</dbReference>
<dbReference type="PATRIC" id="fig|1838285.3.peg.789"/>
<comment type="caution">
    <text evidence="2">The sequence shown here is derived from an EMBL/GenBank/DDBJ whole genome shotgun (WGS) entry which is preliminary data.</text>
</comment>
<feature type="domain" description="CinA C-terminal" evidence="1">
    <location>
        <begin position="2"/>
        <end position="153"/>
    </location>
</feature>
<dbReference type="InterPro" id="IPR036653">
    <property type="entry name" value="CinA-like_C"/>
</dbReference>